<dbReference type="PANTHER" id="PTHR10027:SF10">
    <property type="entry name" value="SLOWPOKE 2, ISOFORM D"/>
    <property type="match status" value="1"/>
</dbReference>
<dbReference type="Pfam" id="PF07885">
    <property type="entry name" value="Ion_trans_2"/>
    <property type="match status" value="1"/>
</dbReference>
<dbReference type="RefSeq" id="XP_033234573.1">
    <property type="nucleotide sequence ID" value="XM_033378682.1"/>
</dbReference>
<feature type="compositionally biased region" description="Pro residues" evidence="12">
    <location>
        <begin position="53"/>
        <end position="73"/>
    </location>
</feature>
<dbReference type="PROSITE" id="PS51201">
    <property type="entry name" value="RCK_N"/>
    <property type="match status" value="1"/>
</dbReference>
<feature type="compositionally biased region" description="Acidic residues" evidence="12">
    <location>
        <begin position="1016"/>
        <end position="1031"/>
    </location>
</feature>
<feature type="transmembrane region" description="Helical" evidence="13">
    <location>
        <begin position="415"/>
        <end position="432"/>
    </location>
</feature>
<dbReference type="Gene3D" id="3.40.50.720">
    <property type="entry name" value="NAD(P)-binding Rossmann-like Domain"/>
    <property type="match status" value="2"/>
</dbReference>
<dbReference type="GO" id="GO:0015271">
    <property type="term" value="F:outward rectifier potassium channel activity"/>
    <property type="evidence" value="ECO:0007669"/>
    <property type="project" value="TreeGrafter"/>
</dbReference>
<feature type="compositionally biased region" description="Gly residues" evidence="12">
    <location>
        <begin position="1885"/>
        <end position="1894"/>
    </location>
</feature>
<dbReference type="FunFam" id="3.40.50.720:FF:000011">
    <property type="entry name" value="Potassium channel subfamily T member 1"/>
    <property type="match status" value="1"/>
</dbReference>
<dbReference type="FunFam" id="1.10.287.70:FF:000137">
    <property type="entry name" value="Slowpoke 2, isoform E"/>
    <property type="match status" value="1"/>
</dbReference>
<feature type="region of interest" description="Disordered" evidence="12">
    <location>
        <begin position="1879"/>
        <end position="1957"/>
    </location>
</feature>
<dbReference type="Proteomes" id="UP000001819">
    <property type="component" value="Chromosome 3"/>
</dbReference>
<dbReference type="GO" id="GO:0005228">
    <property type="term" value="F:intracellular sodium-activated potassium channel activity"/>
    <property type="evidence" value="ECO:0007669"/>
    <property type="project" value="TreeGrafter"/>
</dbReference>
<feature type="region of interest" description="Disordered" evidence="12">
    <location>
        <begin position="731"/>
        <end position="764"/>
    </location>
</feature>
<dbReference type="SUPFAM" id="SSF81324">
    <property type="entry name" value="Voltage-gated potassium channels"/>
    <property type="match status" value="1"/>
</dbReference>
<evidence type="ECO:0000313" key="16">
    <source>
        <dbReference type="RefSeq" id="XP_033234573.1"/>
    </source>
</evidence>
<dbReference type="Gene3D" id="1.10.287.70">
    <property type="match status" value="1"/>
</dbReference>
<evidence type="ECO:0000256" key="2">
    <source>
        <dbReference type="ARBA" id="ARBA00022448"/>
    </source>
</evidence>
<feature type="compositionally biased region" description="Polar residues" evidence="12">
    <location>
        <begin position="1933"/>
        <end position="1957"/>
    </location>
</feature>
<keyword evidence="2" id="KW-0813">Transport</keyword>
<feature type="region of interest" description="Disordered" evidence="12">
    <location>
        <begin position="1775"/>
        <end position="1794"/>
    </location>
</feature>
<sequence>MLCQINKNTMHNWTKTTTTTYNNSMNKIGNKIKSKIDIEITLLSISTPSTLLPSPPPPPHQKPPPPNRPPPTAHRPLPTARRMSMFFFRLHNLQRAEENKRKKRVEQQRQQQRQRRGAKVFKCVNDSTGHLTLAPSRLFERTPMSPSDSLDEIALQIPRVRVEYYVNENTFKERLQLYFIKNQRSSLRIRIADLFLKLLSCVLYIIRVILDKNPTFITCYGCEVGNKTEFIISAKLTEEEFQESPIINWDAILWVNRPTVLWVLQLLLAMVSLTQSLVLTYLGYKGNIWQQILSFHFILELVTTIPFALTIVHPPLRNLFIPIFLNCWLAKRSLENMFNDLHRAMQKSQSALSQQLTILSATLLCLVFTSVCGIQHFQRAGHRHLNLFQSTYYVVVTFSTVGYGDFVPDIWPSQLYMVIMICVALIVLPTQFEQLAFTWMERQKLGGSYSSHRAQSEKHVVVCSTTLHADTIMDFLNEFYAHPLLQDFYVVLLSPMELDTTMRMILQVPIWAQRVIYIQGSCLKDGDLARARMNEAEACFILAARNYADKTAADEHTILRSWAVKDFAPNVPQYVQIFRPEHKLHVKFAEHVVCEDEFKYALLANNCTCPGASTLVTLLLHTSRGQEGQQSPEEWHRLYGKCSGNEIYHIVLGDSRFFGEYEGKSFTYASFHSHRKYGVALVGVRPAELPEFYEDTILLNPGPRHIMKKDDTCYYMSITKEENSAFVVNQNQTSDPSTAAKDGTGGAPSSASSHHPTAATANKTITRTTSSTTTTATTVQATTTATISTTFTSSTLLSASTTTATINAGSAPYAAAGAGAGAGASIAPVPSVCVRVPHSPSYESGSGATGTTHLQPYPHPYPQTYPHPQTHPQMQTPDSGEFASLFVPCDNPTAVIISDSRQNLKDTTVTQTAATTTTITTTTLPPPPMTMGGSSGMPGVSGGVGHGVGSGHSLGTSLSITPATLSTGNHLDVPFGNNPNLLSPDVLNQRRGSRRPSILPVPDMFTSSSFTIAGNDDGEEGDESDDEIDDEMPWRSPSEKIACLGGHFPQSRTYSLIMSSSEDSYQRSCSFCNATATATATAASAVTASTAAAAAAPVMHQPPPLGSLGLPLEEYSTTELRRRAMKKSYSCDSECRNDLGPRQSLGLGGGTLAMLAARRRQLQRCCSCSCSTTSSTTRTTTTAASSAAAAAAAVAAAAFTSSSSVETRRLARPVWASDYSGIVKGFPPVSPFIGVSPTLCFLLKEKKPLCCLQLAQVCEHCSYRNAKEYQWQNKTIILAADYASSGIYNFIIPLRAHFRSKTSLNPIILLLERRPDVAFLDALSYFPLVYWMLGSIDCLDDLLRAGITLAESVVVVNKELSNSAEEDSLSDCNTIVAVQNMFKFFPSIKSITELSQSSNMRFMQFRAHDKYALHLSKMEKREKERGSHISYMFRLPFAAGAVFSASMLDTLLYQAFVKDYVITFVRLLLGIDQAPGSGFLTSMRITKEDMWIRTYGRLYQKLCSTTCEIPIGIYRTQDTSNADTSHVSNSPVDRWGPFSAFGRHCVRLRPSYDEETGTPDSTKDSTEMLRGVTYRPPSSATGGASSPSFRAPSQPQQRQRSVNCLGGCSERKGSSYSINLADEAKDNHAQQIERAEIANLVRSRMESLNLPTNDYDDVSEKRNHLSYVIINPSCDLKLEEGDLIYLVRPSPFSAQKTFERHNSRRKSNISFCSNINLGATCGPQMQNMSNTAVGAGSRRGSGIAGLNPMQMQSVQTLAGYGSSSQRCTPPMQQIKSNSLSLPDSPTVVGNQRGRSNSLRIDNDILLRRSSSLRQGLPSVGVSHGRRKSSLEEIGISHFTTLMQATNHSNPIKISLNGSIGMENQISLQVTPPEEPTPMLGVPCMMGGGGGGGINPSGTGSSTSGMLGAGSSLAINTADLGPGPSTSSGAGSSLQPQDSLGPQSSQVSSPQHLQGTIV</sequence>
<feature type="region of interest" description="Disordered" evidence="12">
    <location>
        <begin position="1551"/>
        <end position="1606"/>
    </location>
</feature>
<dbReference type="InterPro" id="IPR013099">
    <property type="entry name" value="K_chnl_dom"/>
</dbReference>
<evidence type="ECO:0000256" key="11">
    <source>
        <dbReference type="ARBA" id="ARBA00034430"/>
    </source>
</evidence>
<dbReference type="GO" id="GO:0005886">
    <property type="term" value="C:plasma membrane"/>
    <property type="evidence" value="ECO:0007669"/>
    <property type="project" value="TreeGrafter"/>
</dbReference>
<gene>
    <name evidence="16" type="primary">SLO2</name>
</gene>
<evidence type="ECO:0000256" key="7">
    <source>
        <dbReference type="ARBA" id="ARBA00022989"/>
    </source>
</evidence>
<dbReference type="PANTHER" id="PTHR10027">
    <property type="entry name" value="CALCIUM-ACTIVATED POTASSIUM CHANNEL ALPHA CHAIN"/>
    <property type="match status" value="1"/>
</dbReference>
<dbReference type="InParanoid" id="A0A6I8VUG8"/>
<feature type="compositionally biased region" description="Low complexity" evidence="12">
    <location>
        <begin position="1895"/>
        <end position="1932"/>
    </location>
</feature>
<keyword evidence="9 13" id="KW-0472">Membrane</keyword>
<keyword evidence="4 13" id="KW-0812">Transmembrane</keyword>
<keyword evidence="7 13" id="KW-1133">Transmembrane helix</keyword>
<organism evidence="15 16">
    <name type="scientific">Drosophila pseudoobscura pseudoobscura</name>
    <name type="common">Fruit fly</name>
    <dbReference type="NCBI Taxonomy" id="46245"/>
    <lineage>
        <taxon>Eukaryota</taxon>
        <taxon>Metazoa</taxon>
        <taxon>Ecdysozoa</taxon>
        <taxon>Arthropoda</taxon>
        <taxon>Hexapoda</taxon>
        <taxon>Insecta</taxon>
        <taxon>Pterygota</taxon>
        <taxon>Neoptera</taxon>
        <taxon>Endopterygota</taxon>
        <taxon>Diptera</taxon>
        <taxon>Brachycera</taxon>
        <taxon>Muscomorpha</taxon>
        <taxon>Ephydroidea</taxon>
        <taxon>Drosophilidae</taxon>
        <taxon>Drosophila</taxon>
        <taxon>Sophophora</taxon>
    </lineage>
</organism>
<keyword evidence="15" id="KW-1185">Reference proteome</keyword>
<evidence type="ECO:0000256" key="6">
    <source>
        <dbReference type="ARBA" id="ARBA00022958"/>
    </source>
</evidence>
<feature type="domain" description="RCK N-terminal" evidence="14">
    <location>
        <begin position="457"/>
        <end position="593"/>
    </location>
</feature>
<dbReference type="FunCoup" id="A0A6I8VUG8">
    <property type="interactions" value="286"/>
</dbReference>
<evidence type="ECO:0000259" key="14">
    <source>
        <dbReference type="PROSITE" id="PS51201"/>
    </source>
</evidence>
<dbReference type="Pfam" id="PF03493">
    <property type="entry name" value="BK_channel_a"/>
    <property type="match status" value="1"/>
</dbReference>
<keyword evidence="8" id="KW-0406">Ion transport</keyword>
<dbReference type="ExpressionAtlas" id="A0A6I8VUG8">
    <property type="expression patterns" value="baseline"/>
</dbReference>
<keyword evidence="5" id="KW-0631">Potassium channel</keyword>
<evidence type="ECO:0000256" key="4">
    <source>
        <dbReference type="ARBA" id="ARBA00022692"/>
    </source>
</evidence>
<accession>A0A6I8VUG8</accession>
<feature type="compositionally biased region" description="Low complexity" evidence="12">
    <location>
        <begin position="747"/>
        <end position="764"/>
    </location>
</feature>
<dbReference type="FunFam" id="3.40.50.720:FF:000034">
    <property type="entry name" value="Potassium channel subfamily T member 1"/>
    <property type="match status" value="1"/>
</dbReference>
<evidence type="ECO:0000256" key="1">
    <source>
        <dbReference type="ARBA" id="ARBA00004141"/>
    </source>
</evidence>
<name>A0A6I8VUG8_DROPS</name>
<evidence type="ECO:0000256" key="13">
    <source>
        <dbReference type="SAM" id="Phobius"/>
    </source>
</evidence>
<feature type="compositionally biased region" description="Low complexity" evidence="12">
    <location>
        <begin position="1576"/>
        <end position="1601"/>
    </location>
</feature>
<reference evidence="15" key="1">
    <citation type="submission" date="2024-06" db="UniProtKB">
        <authorList>
            <consortium name="RefSeq"/>
        </authorList>
    </citation>
    <scope>NUCLEOTIDE SEQUENCE [LARGE SCALE GENOMIC DNA]</scope>
    <source>
        <strain evidence="15">MV2-25</strain>
    </source>
</reference>
<dbReference type="Pfam" id="PF22614">
    <property type="entry name" value="Slo-like_RCK"/>
    <property type="match status" value="2"/>
</dbReference>
<evidence type="ECO:0000256" key="12">
    <source>
        <dbReference type="SAM" id="MobiDB-lite"/>
    </source>
</evidence>
<keyword evidence="3" id="KW-0633">Potassium transport</keyword>
<reference evidence="16" key="2">
    <citation type="submission" date="2025-08" db="UniProtKB">
        <authorList>
            <consortium name="RefSeq"/>
        </authorList>
    </citation>
    <scope>IDENTIFICATION</scope>
    <source>
        <strain evidence="16">MV-25-SWS-2005</strain>
        <tissue evidence="16">Whole body</tissue>
    </source>
</reference>
<comment type="subcellular location">
    <subcellularLocation>
        <location evidence="1">Membrane</location>
        <topology evidence="1">Multi-pass membrane protein</topology>
    </subcellularLocation>
</comment>
<feature type="transmembrane region" description="Helical" evidence="13">
    <location>
        <begin position="191"/>
        <end position="210"/>
    </location>
</feature>
<feature type="transmembrane region" description="Helical" evidence="13">
    <location>
        <begin position="293"/>
        <end position="312"/>
    </location>
</feature>
<feature type="region of interest" description="Disordered" evidence="12">
    <location>
        <begin position="994"/>
        <end position="1033"/>
    </location>
</feature>
<feature type="transmembrane region" description="Helical" evidence="13">
    <location>
        <begin position="356"/>
        <end position="374"/>
    </location>
</feature>
<feature type="transmembrane region" description="Helical" evidence="13">
    <location>
        <begin position="259"/>
        <end position="281"/>
    </location>
</feature>
<dbReference type="InterPro" id="IPR047871">
    <property type="entry name" value="K_chnl_Slo-like"/>
</dbReference>
<comment type="catalytic activity">
    <reaction evidence="11">
        <text>K(+)(in) = K(+)(out)</text>
        <dbReference type="Rhea" id="RHEA:29463"/>
        <dbReference type="ChEBI" id="CHEBI:29103"/>
    </reaction>
</comment>
<dbReference type="InterPro" id="IPR003929">
    <property type="entry name" value="K_chnl_BK_asu"/>
</dbReference>
<evidence type="ECO:0000313" key="15">
    <source>
        <dbReference type="Proteomes" id="UP000001819"/>
    </source>
</evidence>
<dbReference type="InterPro" id="IPR003148">
    <property type="entry name" value="RCK_N"/>
</dbReference>
<evidence type="ECO:0000256" key="8">
    <source>
        <dbReference type="ARBA" id="ARBA00023065"/>
    </source>
</evidence>
<feature type="region of interest" description="Disordered" evidence="12">
    <location>
        <begin position="47"/>
        <end position="77"/>
    </location>
</feature>
<protein>
    <submittedName>
        <fullName evidence="16">Potassium channel subfamily T member 2 isoform X1</fullName>
    </submittedName>
</protein>
<evidence type="ECO:0000256" key="3">
    <source>
        <dbReference type="ARBA" id="ARBA00022538"/>
    </source>
</evidence>
<keyword evidence="6" id="KW-0630">Potassium</keyword>
<feature type="region of interest" description="Disordered" evidence="12">
    <location>
        <begin position="97"/>
        <end position="118"/>
    </location>
</feature>
<proteinExistence type="predicted"/>
<evidence type="ECO:0000256" key="5">
    <source>
        <dbReference type="ARBA" id="ARBA00022826"/>
    </source>
</evidence>
<keyword evidence="10 16" id="KW-0407">Ion channel</keyword>
<evidence type="ECO:0000256" key="9">
    <source>
        <dbReference type="ARBA" id="ARBA00023136"/>
    </source>
</evidence>
<evidence type="ECO:0000256" key="10">
    <source>
        <dbReference type="ARBA" id="ARBA00023303"/>
    </source>
</evidence>